<comment type="caution">
    <text evidence="2">The sequence shown here is derived from an EMBL/GenBank/DDBJ whole genome shotgun (WGS) entry which is preliminary data.</text>
</comment>
<evidence type="ECO:0000313" key="2">
    <source>
        <dbReference type="EMBL" id="KAF4981547.1"/>
    </source>
</evidence>
<dbReference type="AlphaFoldDB" id="A0A8H4UQC1"/>
<feature type="region of interest" description="Disordered" evidence="1">
    <location>
        <begin position="130"/>
        <end position="171"/>
    </location>
</feature>
<gene>
    <name evidence="2" type="ORF">FZEAL_2672</name>
</gene>
<feature type="compositionally biased region" description="Basic and acidic residues" evidence="1">
    <location>
        <begin position="130"/>
        <end position="142"/>
    </location>
</feature>
<evidence type="ECO:0000313" key="3">
    <source>
        <dbReference type="Proteomes" id="UP000635477"/>
    </source>
</evidence>
<protein>
    <submittedName>
        <fullName evidence="2">Uncharacterized protein</fullName>
    </submittedName>
</protein>
<name>A0A8H4UQC1_9HYPO</name>
<feature type="compositionally biased region" description="Pro residues" evidence="1">
    <location>
        <begin position="148"/>
        <end position="165"/>
    </location>
</feature>
<dbReference type="EMBL" id="JABEYC010000162">
    <property type="protein sequence ID" value="KAF4981547.1"/>
    <property type="molecule type" value="Genomic_DNA"/>
</dbReference>
<reference evidence="2" key="1">
    <citation type="journal article" date="2020" name="BMC Genomics">
        <title>Correction to: Identification and distribution of gene clusters required for synthesis of sphingolipid metabolism inhibitors in diverse species of the filamentous fungus Fusarium.</title>
        <authorList>
            <person name="Kim H.S."/>
            <person name="Lohmar J.M."/>
            <person name="Busman M."/>
            <person name="Brown D.W."/>
            <person name="Naumann T.A."/>
            <person name="Divon H.H."/>
            <person name="Lysoe E."/>
            <person name="Uhlig S."/>
            <person name="Proctor R.H."/>
        </authorList>
    </citation>
    <scope>NUCLEOTIDE SEQUENCE</scope>
    <source>
        <strain evidence="2">NRRL 22465</strain>
    </source>
</reference>
<proteinExistence type="predicted"/>
<feature type="compositionally biased region" description="Polar residues" evidence="1">
    <location>
        <begin position="55"/>
        <end position="67"/>
    </location>
</feature>
<evidence type="ECO:0000256" key="1">
    <source>
        <dbReference type="SAM" id="MobiDB-lite"/>
    </source>
</evidence>
<organism evidence="2 3">
    <name type="scientific">Fusarium zealandicum</name>
    <dbReference type="NCBI Taxonomy" id="1053134"/>
    <lineage>
        <taxon>Eukaryota</taxon>
        <taxon>Fungi</taxon>
        <taxon>Dikarya</taxon>
        <taxon>Ascomycota</taxon>
        <taxon>Pezizomycotina</taxon>
        <taxon>Sordariomycetes</taxon>
        <taxon>Hypocreomycetidae</taxon>
        <taxon>Hypocreales</taxon>
        <taxon>Nectriaceae</taxon>
        <taxon>Fusarium</taxon>
        <taxon>Fusarium staphyleae species complex</taxon>
    </lineage>
</organism>
<keyword evidence="3" id="KW-1185">Reference proteome</keyword>
<sequence>MSGGRSGGSAASKYTSSQNSPRRASVSTRDDDSDSDTLVYSSPLPSPAREEFARGTTTGHASPTTYRAPSLLILEPHNHPQAKKTSQTSPKRVPLAAGRNYWANFIRNEISAAVKTNVEPITRKLNEERGAKKKLDALRDPSSDDPYYPTPIPRMPSPLSGPPSTSPTFSRHLPSQLPIDELRGRFPDMPPAIALFESDPFQGRPYREPGGPLPPEGSYAIPRDTPLSYSQSLLGESPKMAGVEVKYNFISAIAGIIGNESDAYK</sequence>
<reference evidence="2" key="2">
    <citation type="submission" date="2020-05" db="EMBL/GenBank/DDBJ databases">
        <authorList>
            <person name="Kim H.-S."/>
            <person name="Proctor R.H."/>
            <person name="Brown D.W."/>
        </authorList>
    </citation>
    <scope>NUCLEOTIDE SEQUENCE</scope>
    <source>
        <strain evidence="2">NRRL 22465</strain>
    </source>
</reference>
<feature type="compositionally biased region" description="Polar residues" evidence="1">
    <location>
        <begin position="13"/>
        <end position="22"/>
    </location>
</feature>
<accession>A0A8H4UQC1</accession>
<dbReference type="Proteomes" id="UP000635477">
    <property type="component" value="Unassembled WGS sequence"/>
</dbReference>
<feature type="region of interest" description="Disordered" evidence="1">
    <location>
        <begin position="1"/>
        <end position="92"/>
    </location>
</feature>